<accession>A0A316FKG7</accession>
<dbReference type="Proteomes" id="UP000245697">
    <property type="component" value="Unassembled WGS sequence"/>
</dbReference>
<name>A0A316FKG7_9ACTN</name>
<organism evidence="1 2">
    <name type="scientific">Actinoplanes xinjiangensis</name>
    <dbReference type="NCBI Taxonomy" id="512350"/>
    <lineage>
        <taxon>Bacteria</taxon>
        <taxon>Bacillati</taxon>
        <taxon>Actinomycetota</taxon>
        <taxon>Actinomycetes</taxon>
        <taxon>Micromonosporales</taxon>
        <taxon>Micromonosporaceae</taxon>
        <taxon>Actinoplanes</taxon>
    </lineage>
</organism>
<dbReference type="RefSeq" id="WP_109592393.1">
    <property type="nucleotide sequence ID" value="NZ_BONA01000025.1"/>
</dbReference>
<dbReference type="EMBL" id="QGGR01000004">
    <property type="protein sequence ID" value="PWK49398.1"/>
    <property type="molecule type" value="Genomic_DNA"/>
</dbReference>
<evidence type="ECO:0000313" key="2">
    <source>
        <dbReference type="Proteomes" id="UP000245697"/>
    </source>
</evidence>
<reference evidence="1 2" key="1">
    <citation type="submission" date="2018-05" db="EMBL/GenBank/DDBJ databases">
        <title>Genomic Encyclopedia of Archaeal and Bacterial Type Strains, Phase II (KMG-II): from individual species to whole genera.</title>
        <authorList>
            <person name="Goeker M."/>
        </authorList>
    </citation>
    <scope>NUCLEOTIDE SEQUENCE [LARGE SCALE GENOMIC DNA]</scope>
    <source>
        <strain evidence="1 2">DSM 45184</strain>
    </source>
</reference>
<comment type="caution">
    <text evidence="1">The sequence shown here is derived from an EMBL/GenBank/DDBJ whole genome shotgun (WGS) entry which is preliminary data.</text>
</comment>
<gene>
    <name evidence="1" type="ORF">BC793_10468</name>
</gene>
<sequence>MTKNLVDLDDEALADAAEWFGTSTPGDTVNAALRDAAVRAQRARALAEMVEIARTGQFDELLDKRHRP</sequence>
<proteinExistence type="predicted"/>
<dbReference type="AlphaFoldDB" id="A0A316FKG7"/>
<protein>
    <recommendedName>
        <fullName evidence="3">VapB protein of antitoxin of type II toxin-antitoxin system</fullName>
    </recommendedName>
</protein>
<keyword evidence="2" id="KW-1185">Reference proteome</keyword>
<evidence type="ECO:0000313" key="1">
    <source>
        <dbReference type="EMBL" id="PWK49398.1"/>
    </source>
</evidence>
<evidence type="ECO:0008006" key="3">
    <source>
        <dbReference type="Google" id="ProtNLM"/>
    </source>
</evidence>